<feature type="domain" description="HTH cro/C1-type" evidence="2">
    <location>
        <begin position="26"/>
        <end position="68"/>
    </location>
</feature>
<sequence>MPPDQRVTGRDRIAQLMVLVRGDLRQTEAAARSGLSQPSISKAETGRSTPQPAAAESYARALGAPAALRRELVELCRAAQAELITSQNRIVRRGPEIQRRIRLLESQSDVIRSWQPEIVPGLMQSWDYTLAVIERPTTPKWERERRARLALLDDADRRFLQLVAESVLRYVIGSDAIMRAQREHLIALSRRPNIRLGVLPFGPPLPPPPPGFHLYADRMAVSETIAGTNFLDERADLDAYRAAWDRLDAAALHGDAARDLIGSIR</sequence>
<name>A0ABP4IP45_9PSEU</name>
<dbReference type="InterPro" id="IPR010982">
    <property type="entry name" value="Lambda_DNA-bd_dom_sf"/>
</dbReference>
<evidence type="ECO:0000313" key="4">
    <source>
        <dbReference type="Proteomes" id="UP001501414"/>
    </source>
</evidence>
<dbReference type="SMART" id="SM00530">
    <property type="entry name" value="HTH_XRE"/>
    <property type="match status" value="1"/>
</dbReference>
<gene>
    <name evidence="3" type="ORF">GCM10009613_38930</name>
</gene>
<evidence type="ECO:0000313" key="3">
    <source>
        <dbReference type="EMBL" id="GAA1392974.1"/>
    </source>
</evidence>
<dbReference type="RefSeq" id="WP_344024498.1">
    <property type="nucleotide sequence ID" value="NZ_BAAAJK010000020.1"/>
</dbReference>
<dbReference type="Gene3D" id="1.10.260.40">
    <property type="entry name" value="lambda repressor-like DNA-binding domains"/>
    <property type="match status" value="1"/>
</dbReference>
<organism evidence="3 4">
    <name type="scientific">Pseudonocardia kongjuensis</name>
    <dbReference type="NCBI Taxonomy" id="102227"/>
    <lineage>
        <taxon>Bacteria</taxon>
        <taxon>Bacillati</taxon>
        <taxon>Actinomycetota</taxon>
        <taxon>Actinomycetes</taxon>
        <taxon>Pseudonocardiales</taxon>
        <taxon>Pseudonocardiaceae</taxon>
        <taxon>Pseudonocardia</taxon>
    </lineage>
</organism>
<accession>A0ABP4IP45</accession>
<dbReference type="Pfam" id="PF19054">
    <property type="entry name" value="DUF5753"/>
    <property type="match status" value="1"/>
</dbReference>
<evidence type="ECO:0000259" key="2">
    <source>
        <dbReference type="PROSITE" id="PS50943"/>
    </source>
</evidence>
<dbReference type="Pfam" id="PF13560">
    <property type="entry name" value="HTH_31"/>
    <property type="match status" value="1"/>
</dbReference>
<reference evidence="4" key="1">
    <citation type="journal article" date="2019" name="Int. J. Syst. Evol. Microbiol.">
        <title>The Global Catalogue of Microorganisms (GCM) 10K type strain sequencing project: providing services to taxonomists for standard genome sequencing and annotation.</title>
        <authorList>
            <consortium name="The Broad Institute Genomics Platform"/>
            <consortium name="The Broad Institute Genome Sequencing Center for Infectious Disease"/>
            <person name="Wu L."/>
            <person name="Ma J."/>
        </authorList>
    </citation>
    <scope>NUCLEOTIDE SEQUENCE [LARGE SCALE GENOMIC DNA]</scope>
    <source>
        <strain evidence="4">JCM 11896</strain>
    </source>
</reference>
<dbReference type="CDD" id="cd00093">
    <property type="entry name" value="HTH_XRE"/>
    <property type="match status" value="1"/>
</dbReference>
<dbReference type="EMBL" id="BAAAJK010000020">
    <property type="protein sequence ID" value="GAA1392974.1"/>
    <property type="molecule type" value="Genomic_DNA"/>
</dbReference>
<protein>
    <recommendedName>
        <fullName evidence="2">HTH cro/C1-type domain-containing protein</fullName>
    </recommendedName>
</protein>
<proteinExistence type="predicted"/>
<feature type="compositionally biased region" description="Polar residues" evidence="1">
    <location>
        <begin position="34"/>
        <end position="51"/>
    </location>
</feature>
<feature type="region of interest" description="Disordered" evidence="1">
    <location>
        <begin position="30"/>
        <end position="55"/>
    </location>
</feature>
<keyword evidence="4" id="KW-1185">Reference proteome</keyword>
<dbReference type="InterPro" id="IPR001387">
    <property type="entry name" value="Cro/C1-type_HTH"/>
</dbReference>
<dbReference type="InterPro" id="IPR043917">
    <property type="entry name" value="DUF5753"/>
</dbReference>
<comment type="caution">
    <text evidence="3">The sequence shown here is derived from an EMBL/GenBank/DDBJ whole genome shotgun (WGS) entry which is preliminary data.</text>
</comment>
<dbReference type="SUPFAM" id="SSF47413">
    <property type="entry name" value="lambda repressor-like DNA-binding domains"/>
    <property type="match status" value="1"/>
</dbReference>
<dbReference type="Proteomes" id="UP001501414">
    <property type="component" value="Unassembled WGS sequence"/>
</dbReference>
<dbReference type="PROSITE" id="PS50943">
    <property type="entry name" value="HTH_CROC1"/>
    <property type="match status" value="1"/>
</dbReference>
<evidence type="ECO:0000256" key="1">
    <source>
        <dbReference type="SAM" id="MobiDB-lite"/>
    </source>
</evidence>